<name>A0A395IJ19_9HELO</name>
<proteinExistence type="predicted"/>
<feature type="compositionally biased region" description="Polar residues" evidence="1">
    <location>
        <begin position="13"/>
        <end position="22"/>
    </location>
</feature>
<gene>
    <name evidence="2" type="ORF">DID88_000020</name>
</gene>
<accession>A0A395IJ19</accession>
<evidence type="ECO:0000256" key="1">
    <source>
        <dbReference type="SAM" id="MobiDB-lite"/>
    </source>
</evidence>
<keyword evidence="3" id="KW-1185">Reference proteome</keyword>
<dbReference type="Proteomes" id="UP000249056">
    <property type="component" value="Unassembled WGS sequence"/>
</dbReference>
<dbReference type="EMBL" id="QKRW01000042">
    <property type="protein sequence ID" value="RAL60240.1"/>
    <property type="molecule type" value="Genomic_DNA"/>
</dbReference>
<evidence type="ECO:0000313" key="3">
    <source>
        <dbReference type="Proteomes" id="UP000249056"/>
    </source>
</evidence>
<evidence type="ECO:0000313" key="2">
    <source>
        <dbReference type="EMBL" id="RAL60240.1"/>
    </source>
</evidence>
<feature type="region of interest" description="Disordered" evidence="1">
    <location>
        <begin position="13"/>
        <end position="55"/>
    </location>
</feature>
<dbReference type="OrthoDB" id="3535998at2759"/>
<organism evidence="2 3">
    <name type="scientific">Monilinia fructigena</name>
    <dbReference type="NCBI Taxonomy" id="38457"/>
    <lineage>
        <taxon>Eukaryota</taxon>
        <taxon>Fungi</taxon>
        <taxon>Dikarya</taxon>
        <taxon>Ascomycota</taxon>
        <taxon>Pezizomycotina</taxon>
        <taxon>Leotiomycetes</taxon>
        <taxon>Helotiales</taxon>
        <taxon>Sclerotiniaceae</taxon>
        <taxon>Monilinia</taxon>
    </lineage>
</organism>
<evidence type="ECO:0008006" key="4">
    <source>
        <dbReference type="Google" id="ProtNLM"/>
    </source>
</evidence>
<sequence>MNNPEATVLANVKMQSANTNAETKPHPPKRRSVNNMKPDALQKKRENDRNAQRNIREKQRRNLKMLQDEVAELKRSQDPSLARQLADAQLTIKRLVALLTQHGIEPGPAFAPIQDTNVLYRAPQPMTQPMAQSQPLVSGSLQYITESSPSHFTGSPESLGNSRVHSSPSLSESPHFPGQSQPMGTIQHMGALYSQPMPIQSTPAFQPMENTHPMTHPQSLGLISSTPQGKFETSEFQSFTPLEGWNFGTQTTQPQAWNNNATFRSNQVVTPYPSGLEDMTLARA</sequence>
<comment type="caution">
    <text evidence="2">The sequence shown here is derived from an EMBL/GenBank/DDBJ whole genome shotgun (WGS) entry which is preliminary data.</text>
</comment>
<dbReference type="AlphaFoldDB" id="A0A395IJ19"/>
<dbReference type="CDD" id="cd14688">
    <property type="entry name" value="bZIP_YAP"/>
    <property type="match status" value="1"/>
</dbReference>
<feature type="compositionally biased region" description="Basic and acidic residues" evidence="1">
    <location>
        <begin position="40"/>
        <end position="55"/>
    </location>
</feature>
<feature type="region of interest" description="Disordered" evidence="1">
    <location>
        <begin position="147"/>
        <end position="184"/>
    </location>
</feature>
<protein>
    <recommendedName>
        <fullName evidence="4">BZIP domain-containing protein</fullName>
    </recommendedName>
</protein>
<reference evidence="2 3" key="1">
    <citation type="submission" date="2018-06" db="EMBL/GenBank/DDBJ databases">
        <title>Genome Sequence of the Brown Rot Fungal Pathogen Monilinia fructigena.</title>
        <authorList>
            <person name="Landi L."/>
            <person name="De Miccolis Angelini R.M."/>
            <person name="Pollastro S."/>
            <person name="Abate D."/>
            <person name="Faretra F."/>
            <person name="Romanazzi G."/>
        </authorList>
    </citation>
    <scope>NUCLEOTIDE SEQUENCE [LARGE SCALE GENOMIC DNA]</scope>
    <source>
        <strain evidence="2 3">Mfrg269</strain>
    </source>
</reference>